<evidence type="ECO:0000256" key="2">
    <source>
        <dbReference type="PIRSR" id="PIRSR603782-1"/>
    </source>
</evidence>
<keyword evidence="2" id="KW-0186">Copper</keyword>
<keyword evidence="4" id="KW-1133">Transmembrane helix</keyword>
<feature type="binding site" evidence="2">
    <location>
        <position position="287"/>
    </location>
    <ligand>
        <name>Cu cation</name>
        <dbReference type="ChEBI" id="CHEBI:23378"/>
    </ligand>
</feature>
<feature type="transmembrane region" description="Helical" evidence="4">
    <location>
        <begin position="53"/>
        <end position="75"/>
    </location>
</feature>
<dbReference type="FunFam" id="3.40.30.10:FF:000013">
    <property type="entry name" value="Blast:Protein SCO1 homolog, mitochondrial"/>
    <property type="match status" value="2"/>
</dbReference>
<dbReference type="GO" id="GO:0046872">
    <property type="term" value="F:metal ion binding"/>
    <property type="evidence" value="ECO:0007669"/>
    <property type="project" value="UniProtKB-KW"/>
</dbReference>
<dbReference type="SUPFAM" id="SSF52833">
    <property type="entry name" value="Thioredoxin-like"/>
    <property type="match status" value="2"/>
</dbReference>
<dbReference type="PANTHER" id="PTHR12151">
    <property type="entry name" value="ELECTRON TRANSPORT PROTIN SCO1/SENC FAMILY MEMBER"/>
    <property type="match status" value="1"/>
</dbReference>
<feature type="binding site" evidence="2">
    <location>
        <position position="291"/>
    </location>
    <ligand>
        <name>Cu cation</name>
        <dbReference type="ChEBI" id="CHEBI:23378"/>
    </ligand>
</feature>
<dbReference type="GO" id="GO:0033617">
    <property type="term" value="P:mitochondrial respiratory chain complex IV assembly"/>
    <property type="evidence" value="ECO:0007669"/>
    <property type="project" value="TreeGrafter"/>
</dbReference>
<comment type="similarity">
    <text evidence="1">Belongs to the SCO1/2 family.</text>
</comment>
<gene>
    <name evidence="5" type="primary">CSON002195</name>
</gene>
<dbReference type="InterPro" id="IPR036249">
    <property type="entry name" value="Thioredoxin-like_sf"/>
</dbReference>
<accession>A0A336MIH5</accession>
<feature type="transmembrane region" description="Helical" evidence="4">
    <location>
        <begin position="211"/>
        <end position="233"/>
    </location>
</feature>
<keyword evidence="4" id="KW-0472">Membrane</keyword>
<dbReference type="EMBL" id="UFQT01001365">
    <property type="protein sequence ID" value="SSX30214.1"/>
    <property type="molecule type" value="Genomic_DNA"/>
</dbReference>
<sequence length="447" mass="50336">MSRSLISRSYSMIKSFSGLSQSKLITSRQLPVLRNTVRSYCIKKEPGKGKGPVTFRSLTAIAIGGAGLLGFMWYVKDEKEQALLRERKRQLGKAAIGGEWELVDSDGKPRSSKDFAGKWLLIYFGFTHCPDICPEEMEKMAGVIEDMEKEPNMPPLVPLFITVDPQRDTKEVVAKYVKEFSPKIIGLTGTVDQVKHACKAFREPGKGKGPVTFRSLTAIAIGGAGLLGFMWYVKDEKEQALLRERKRQLGKAAIGGEWELVDSDGKPRSSKDFVGKWLLIYFGFTHCPDICPEEMEKMAGVIEDMGKIINFESIQFSLINLNLLKFSEKEPNVPPLVPLFITVDPQRDTKEVVAKYVKEFSPKIIGLTGTVDQVKHACKAFRVYFSAGPRDDDNDYIVDHTIIMYLVNPEGEFVDYYGQTRNKEQVKSSIMVNMAKYAKLHQKGWFS</sequence>
<evidence type="ECO:0000313" key="5">
    <source>
        <dbReference type="EMBL" id="SSX30214.1"/>
    </source>
</evidence>
<dbReference type="InterPro" id="IPR003782">
    <property type="entry name" value="SCO1/SenC"/>
</dbReference>
<name>A0A336MIH5_CULSO</name>
<feature type="disulfide bond" description="Redox-active" evidence="3">
    <location>
        <begin position="287"/>
        <end position="291"/>
    </location>
</feature>
<keyword evidence="2" id="KW-0479">Metal-binding</keyword>
<dbReference type="GO" id="GO:0005739">
    <property type="term" value="C:mitochondrion"/>
    <property type="evidence" value="ECO:0007669"/>
    <property type="project" value="GOC"/>
</dbReference>
<dbReference type="Gene3D" id="3.40.30.10">
    <property type="entry name" value="Glutaredoxin"/>
    <property type="match status" value="2"/>
</dbReference>
<evidence type="ECO:0000256" key="3">
    <source>
        <dbReference type="PIRSR" id="PIRSR603782-2"/>
    </source>
</evidence>
<feature type="binding site" evidence="2">
    <location>
        <position position="400"/>
    </location>
    <ligand>
        <name>Cu cation</name>
        <dbReference type="ChEBI" id="CHEBI:23378"/>
    </ligand>
</feature>
<protein>
    <submittedName>
        <fullName evidence="5">CSON002195 protein</fullName>
    </submittedName>
</protein>
<dbReference type="VEuPathDB" id="VectorBase:CSON002195"/>
<dbReference type="Pfam" id="PF02630">
    <property type="entry name" value="SCO1-SenC"/>
    <property type="match status" value="2"/>
</dbReference>
<organism evidence="5">
    <name type="scientific">Culicoides sonorensis</name>
    <name type="common">Biting midge</name>
    <dbReference type="NCBI Taxonomy" id="179676"/>
    <lineage>
        <taxon>Eukaryota</taxon>
        <taxon>Metazoa</taxon>
        <taxon>Ecdysozoa</taxon>
        <taxon>Arthropoda</taxon>
        <taxon>Hexapoda</taxon>
        <taxon>Insecta</taxon>
        <taxon>Pterygota</taxon>
        <taxon>Neoptera</taxon>
        <taxon>Endopterygota</taxon>
        <taxon>Diptera</taxon>
        <taxon>Nematocera</taxon>
        <taxon>Chironomoidea</taxon>
        <taxon>Ceratopogonidae</taxon>
        <taxon>Ceratopogoninae</taxon>
        <taxon>Culicoides</taxon>
        <taxon>Monoculicoides</taxon>
    </lineage>
</organism>
<keyword evidence="3" id="KW-1015">Disulfide bond</keyword>
<evidence type="ECO:0000256" key="4">
    <source>
        <dbReference type="SAM" id="Phobius"/>
    </source>
</evidence>
<dbReference type="CDD" id="cd02968">
    <property type="entry name" value="SCO"/>
    <property type="match status" value="2"/>
</dbReference>
<evidence type="ECO:0000256" key="1">
    <source>
        <dbReference type="ARBA" id="ARBA00010996"/>
    </source>
</evidence>
<proteinExistence type="inferred from homology"/>
<dbReference type="PANTHER" id="PTHR12151:SF5">
    <property type="entry name" value="AT19154P"/>
    <property type="match status" value="1"/>
</dbReference>
<keyword evidence="4" id="KW-0812">Transmembrane</keyword>
<dbReference type="AlphaFoldDB" id="A0A336MIH5"/>
<reference evidence="5" key="1">
    <citation type="submission" date="2018-07" db="EMBL/GenBank/DDBJ databases">
        <authorList>
            <person name="Quirk P.G."/>
            <person name="Krulwich T.A."/>
        </authorList>
    </citation>
    <scope>NUCLEOTIDE SEQUENCE</scope>
</reference>